<keyword evidence="3" id="KW-1185">Reference proteome</keyword>
<reference evidence="2 3" key="1">
    <citation type="submission" date="2024-01" db="EMBL/GenBank/DDBJ databases">
        <title>The genomes of 5 underutilized Papilionoideae crops provide insights into root nodulation and disease resistanc.</title>
        <authorList>
            <person name="Jiang F."/>
        </authorList>
    </citation>
    <scope>NUCLEOTIDE SEQUENCE [LARGE SCALE GENOMIC DNA]</scope>
    <source>
        <strain evidence="2">LVBAO_FW01</strain>
        <tissue evidence="2">Leaves</tissue>
    </source>
</reference>
<proteinExistence type="predicted"/>
<dbReference type="Proteomes" id="UP001367508">
    <property type="component" value="Unassembled WGS sequence"/>
</dbReference>
<feature type="region of interest" description="Disordered" evidence="1">
    <location>
        <begin position="99"/>
        <end position="120"/>
    </location>
</feature>
<sequence length="120" mass="12554">MAESVALRLSLSFRNPTGLNKLLLKYGHCRNRYGSFYMALPDLEHVGASTSPDSRGQNLCGRYLSRNFGDVLAGTVASPPLLDLLSDLGEGGSEVAGSTYMGSTSVTVSPGVSQPLVSSG</sequence>
<feature type="compositionally biased region" description="Low complexity" evidence="1">
    <location>
        <begin position="102"/>
        <end position="113"/>
    </location>
</feature>
<name>A0AAN9N0S2_CANGL</name>
<evidence type="ECO:0000313" key="3">
    <source>
        <dbReference type="Proteomes" id="UP001367508"/>
    </source>
</evidence>
<organism evidence="2 3">
    <name type="scientific">Canavalia gladiata</name>
    <name type="common">Sword bean</name>
    <name type="synonym">Dolichos gladiatus</name>
    <dbReference type="NCBI Taxonomy" id="3824"/>
    <lineage>
        <taxon>Eukaryota</taxon>
        <taxon>Viridiplantae</taxon>
        <taxon>Streptophyta</taxon>
        <taxon>Embryophyta</taxon>
        <taxon>Tracheophyta</taxon>
        <taxon>Spermatophyta</taxon>
        <taxon>Magnoliopsida</taxon>
        <taxon>eudicotyledons</taxon>
        <taxon>Gunneridae</taxon>
        <taxon>Pentapetalae</taxon>
        <taxon>rosids</taxon>
        <taxon>fabids</taxon>
        <taxon>Fabales</taxon>
        <taxon>Fabaceae</taxon>
        <taxon>Papilionoideae</taxon>
        <taxon>50 kb inversion clade</taxon>
        <taxon>NPAAA clade</taxon>
        <taxon>indigoferoid/millettioid clade</taxon>
        <taxon>Phaseoleae</taxon>
        <taxon>Canavalia</taxon>
    </lineage>
</organism>
<dbReference type="AlphaFoldDB" id="A0AAN9N0S2"/>
<comment type="caution">
    <text evidence="2">The sequence shown here is derived from an EMBL/GenBank/DDBJ whole genome shotgun (WGS) entry which is preliminary data.</text>
</comment>
<gene>
    <name evidence="2" type="ORF">VNO77_03209</name>
</gene>
<evidence type="ECO:0000313" key="2">
    <source>
        <dbReference type="EMBL" id="KAK7361163.1"/>
    </source>
</evidence>
<accession>A0AAN9N0S2</accession>
<protein>
    <submittedName>
        <fullName evidence="2">Uncharacterized protein</fullName>
    </submittedName>
</protein>
<dbReference type="EMBL" id="JAYMYQ010000001">
    <property type="protein sequence ID" value="KAK7361163.1"/>
    <property type="molecule type" value="Genomic_DNA"/>
</dbReference>
<evidence type="ECO:0000256" key="1">
    <source>
        <dbReference type="SAM" id="MobiDB-lite"/>
    </source>
</evidence>